<comment type="caution">
    <text evidence="1">The sequence shown here is derived from an EMBL/GenBank/DDBJ whole genome shotgun (WGS) entry which is preliminary data.</text>
</comment>
<evidence type="ECO:0000313" key="2">
    <source>
        <dbReference type="Proteomes" id="UP000011668"/>
    </source>
</evidence>
<dbReference type="HOGENOM" id="CLU_3320309_0_0_1"/>
<organism evidence="1 2">
    <name type="scientific">Thanatephorus cucumeris (strain AG1-IA)</name>
    <name type="common">Rice sheath blight fungus</name>
    <name type="synonym">Rhizoctonia solani</name>
    <dbReference type="NCBI Taxonomy" id="983506"/>
    <lineage>
        <taxon>Eukaryota</taxon>
        <taxon>Fungi</taxon>
        <taxon>Dikarya</taxon>
        <taxon>Basidiomycota</taxon>
        <taxon>Agaricomycotina</taxon>
        <taxon>Agaricomycetes</taxon>
        <taxon>Cantharellales</taxon>
        <taxon>Ceratobasidiaceae</taxon>
        <taxon>Rhizoctonia</taxon>
        <taxon>Rhizoctonia solani AG-1</taxon>
    </lineage>
</organism>
<accession>L8WVX1</accession>
<proteinExistence type="predicted"/>
<sequence length="39" mass="4286">MDIATLPMVAFMGRNFFPSLCNAGIPTPTELLRCKNLVC</sequence>
<dbReference type="EMBL" id="AFRT01001260">
    <property type="protein sequence ID" value="ELU40923.1"/>
    <property type="molecule type" value="Genomic_DNA"/>
</dbReference>
<dbReference type="Proteomes" id="UP000011668">
    <property type="component" value="Unassembled WGS sequence"/>
</dbReference>
<dbReference type="AlphaFoldDB" id="L8WVX1"/>
<gene>
    <name evidence="1" type="ORF">AG1IA_05045</name>
</gene>
<keyword evidence="2" id="KW-1185">Reference proteome</keyword>
<name>L8WVX1_THACA</name>
<reference evidence="1 2" key="1">
    <citation type="journal article" date="2013" name="Nat. Commun.">
        <title>The evolution and pathogenic mechanisms of the rice sheath blight pathogen.</title>
        <authorList>
            <person name="Zheng A."/>
            <person name="Lin R."/>
            <person name="Xu L."/>
            <person name="Qin P."/>
            <person name="Tang C."/>
            <person name="Ai P."/>
            <person name="Zhang D."/>
            <person name="Liu Y."/>
            <person name="Sun Z."/>
            <person name="Feng H."/>
            <person name="Wang Y."/>
            <person name="Chen Y."/>
            <person name="Liang X."/>
            <person name="Fu R."/>
            <person name="Li Q."/>
            <person name="Zhang J."/>
            <person name="Yu X."/>
            <person name="Xie Z."/>
            <person name="Ding L."/>
            <person name="Guan P."/>
            <person name="Tang J."/>
            <person name="Liang Y."/>
            <person name="Wang S."/>
            <person name="Deng Q."/>
            <person name="Li S."/>
            <person name="Zhu J."/>
            <person name="Wang L."/>
            <person name="Liu H."/>
            <person name="Li P."/>
        </authorList>
    </citation>
    <scope>NUCLEOTIDE SEQUENCE [LARGE SCALE GENOMIC DNA]</scope>
    <source>
        <strain evidence="2">AG-1 IA</strain>
    </source>
</reference>
<protein>
    <submittedName>
        <fullName evidence="1">Uncharacterized protein</fullName>
    </submittedName>
</protein>
<evidence type="ECO:0000313" key="1">
    <source>
        <dbReference type="EMBL" id="ELU40923.1"/>
    </source>
</evidence>